<organism evidence="4 5">
    <name type="scientific">Propionispira arboris</name>
    <dbReference type="NCBI Taxonomy" id="84035"/>
    <lineage>
        <taxon>Bacteria</taxon>
        <taxon>Bacillati</taxon>
        <taxon>Bacillota</taxon>
        <taxon>Negativicutes</taxon>
        <taxon>Selenomonadales</taxon>
        <taxon>Selenomonadaceae</taxon>
        <taxon>Propionispira</taxon>
    </lineage>
</organism>
<dbReference type="Gene3D" id="1.10.357.10">
    <property type="entry name" value="Tetracycline Repressor, domain 2"/>
    <property type="match status" value="1"/>
</dbReference>
<dbReference type="PRINTS" id="PR00455">
    <property type="entry name" value="HTHTETR"/>
</dbReference>
<evidence type="ECO:0000259" key="3">
    <source>
        <dbReference type="PROSITE" id="PS50977"/>
    </source>
</evidence>
<evidence type="ECO:0000313" key="4">
    <source>
        <dbReference type="EMBL" id="SEJ82687.1"/>
    </source>
</evidence>
<dbReference type="EMBL" id="FNZK01000018">
    <property type="protein sequence ID" value="SEJ82687.1"/>
    <property type="molecule type" value="Genomic_DNA"/>
</dbReference>
<dbReference type="PANTHER" id="PTHR43479">
    <property type="entry name" value="ACREF/ENVCD OPERON REPRESSOR-RELATED"/>
    <property type="match status" value="1"/>
</dbReference>
<dbReference type="AlphaFoldDB" id="A0A1H7C2A1"/>
<dbReference type="Pfam" id="PF00440">
    <property type="entry name" value="TetR_N"/>
    <property type="match status" value="1"/>
</dbReference>
<name>A0A1H7C2A1_9FIRM</name>
<dbReference type="Proteomes" id="UP000199662">
    <property type="component" value="Unassembled WGS sequence"/>
</dbReference>
<evidence type="ECO:0000313" key="5">
    <source>
        <dbReference type="Proteomes" id="UP000199662"/>
    </source>
</evidence>
<dbReference type="PROSITE" id="PS50977">
    <property type="entry name" value="HTH_TETR_2"/>
    <property type="match status" value="1"/>
</dbReference>
<dbReference type="InterPro" id="IPR009057">
    <property type="entry name" value="Homeodomain-like_sf"/>
</dbReference>
<dbReference type="InterPro" id="IPR050624">
    <property type="entry name" value="HTH-type_Tx_Regulator"/>
</dbReference>
<dbReference type="GO" id="GO:0003677">
    <property type="term" value="F:DNA binding"/>
    <property type="evidence" value="ECO:0007669"/>
    <property type="project" value="UniProtKB-UniRule"/>
</dbReference>
<evidence type="ECO:0000256" key="1">
    <source>
        <dbReference type="ARBA" id="ARBA00023125"/>
    </source>
</evidence>
<dbReference type="PROSITE" id="PS01081">
    <property type="entry name" value="HTH_TETR_1"/>
    <property type="match status" value="1"/>
</dbReference>
<feature type="domain" description="HTH tetR-type" evidence="3">
    <location>
        <begin position="9"/>
        <end position="69"/>
    </location>
</feature>
<protein>
    <submittedName>
        <fullName evidence="4">Transcriptional regulator, TetR family</fullName>
    </submittedName>
</protein>
<gene>
    <name evidence="4" type="ORF">SAMN05660742_11889</name>
</gene>
<dbReference type="STRING" id="84035.SAMN05660742_11889"/>
<feature type="DNA-binding region" description="H-T-H motif" evidence="2">
    <location>
        <begin position="32"/>
        <end position="51"/>
    </location>
</feature>
<dbReference type="PANTHER" id="PTHR43479:SF11">
    <property type="entry name" value="ACREF_ENVCD OPERON REPRESSOR-RELATED"/>
    <property type="match status" value="1"/>
</dbReference>
<sequence>MPRTPQDPSIRMNEILDVADYLFFTKGYDATTINDITKKMGVAQGMLYYYFKSKEEILEKMLDRHADSLMNEIKTIIDLNSSPTEKISLTLSNVLRKATYKDGLLLNLLYDNQNLNLKVQLFRQLELTLSPWLLKIIEDGLSRQVFHTKHAPTTVSYILVILEFLSEALYQKTTADILAFRLQMAESLVEKALDCKDNTIHILL</sequence>
<keyword evidence="5" id="KW-1185">Reference proteome</keyword>
<dbReference type="RefSeq" id="WP_091834008.1">
    <property type="nucleotide sequence ID" value="NZ_FNZK01000018.1"/>
</dbReference>
<reference evidence="4 5" key="1">
    <citation type="submission" date="2016-10" db="EMBL/GenBank/DDBJ databases">
        <authorList>
            <person name="de Groot N.N."/>
        </authorList>
    </citation>
    <scope>NUCLEOTIDE SEQUENCE [LARGE SCALE GENOMIC DNA]</scope>
    <source>
        <strain evidence="4 5">DSM 2179</strain>
    </source>
</reference>
<accession>A0A1H7C2A1</accession>
<dbReference type="InterPro" id="IPR001647">
    <property type="entry name" value="HTH_TetR"/>
</dbReference>
<dbReference type="InterPro" id="IPR023772">
    <property type="entry name" value="DNA-bd_HTH_TetR-type_CS"/>
</dbReference>
<evidence type="ECO:0000256" key="2">
    <source>
        <dbReference type="PROSITE-ProRule" id="PRU00335"/>
    </source>
</evidence>
<keyword evidence="1 2" id="KW-0238">DNA-binding</keyword>
<proteinExistence type="predicted"/>
<dbReference type="SUPFAM" id="SSF46689">
    <property type="entry name" value="Homeodomain-like"/>
    <property type="match status" value="1"/>
</dbReference>